<comment type="caution">
    <text evidence="6">The sequence shown here is derived from an EMBL/GenBank/DDBJ whole genome shotgun (WGS) entry which is preliminary data.</text>
</comment>
<evidence type="ECO:0000313" key="5">
    <source>
        <dbReference type="EMBL" id="MBT9283468.1"/>
    </source>
</evidence>
<dbReference type="Proteomes" id="UP000244180">
    <property type="component" value="Unassembled WGS sequence"/>
</dbReference>
<dbReference type="SMART" id="SM00382">
    <property type="entry name" value="AAA"/>
    <property type="match status" value="1"/>
</dbReference>
<dbReference type="EMBL" id="JAHHQF010000098">
    <property type="protein sequence ID" value="MBT9283468.1"/>
    <property type="molecule type" value="Genomic_DNA"/>
</dbReference>
<reference evidence="5" key="3">
    <citation type="journal article" date="2021" name="Microbiology">
        <title>Metagenomic Analysis of the Microbial Community in the Underground Coal Fire Area (Kemerovo Region, Russia) Revealed Predominance of Thermophilic Members of the Phyla Deinococcus-thermus, Aquificae, and Firmicutes.</title>
        <authorList>
            <person name="Kadnikov V."/>
            <person name="Mardanov A.V."/>
            <person name="Beletsky A.V."/>
            <person name="Karnachuk O.V."/>
            <person name="Ravin N.V."/>
        </authorList>
    </citation>
    <scope>NUCLEOTIDE SEQUENCE</scope>
    <source>
        <strain evidence="5">RBS10-49</strain>
    </source>
</reference>
<dbReference type="InterPro" id="IPR050093">
    <property type="entry name" value="ABC_SmlMolc_Importer"/>
</dbReference>
<dbReference type="InterPro" id="IPR003593">
    <property type="entry name" value="AAA+_ATPase"/>
</dbReference>
<evidence type="ECO:0000259" key="4">
    <source>
        <dbReference type="PROSITE" id="PS50893"/>
    </source>
</evidence>
<keyword evidence="2" id="KW-0547">Nucleotide-binding</keyword>
<dbReference type="GO" id="GO:0005524">
    <property type="term" value="F:ATP binding"/>
    <property type="evidence" value="ECO:0007669"/>
    <property type="project" value="UniProtKB-KW"/>
</dbReference>
<dbReference type="PROSITE" id="PS50893">
    <property type="entry name" value="ABC_TRANSPORTER_2"/>
    <property type="match status" value="1"/>
</dbReference>
<dbReference type="Pfam" id="PF00005">
    <property type="entry name" value="ABC_tran"/>
    <property type="match status" value="1"/>
</dbReference>
<dbReference type="SUPFAM" id="SSF52540">
    <property type="entry name" value="P-loop containing nucleoside triphosphate hydrolases"/>
    <property type="match status" value="1"/>
</dbReference>
<feature type="domain" description="ABC transporter" evidence="4">
    <location>
        <begin position="1"/>
        <end position="220"/>
    </location>
</feature>
<dbReference type="RefSeq" id="WP_066200953.1">
    <property type="nucleotide sequence ID" value="NZ_CBCSAS010000045.1"/>
</dbReference>
<dbReference type="Proteomes" id="UP000748108">
    <property type="component" value="Unassembled WGS sequence"/>
</dbReference>
<dbReference type="Gene3D" id="3.40.50.300">
    <property type="entry name" value="P-loop containing nucleotide triphosphate hydrolases"/>
    <property type="match status" value="1"/>
</dbReference>
<dbReference type="InterPro" id="IPR003439">
    <property type="entry name" value="ABC_transporter-like_ATP-bd"/>
</dbReference>
<evidence type="ECO:0000256" key="2">
    <source>
        <dbReference type="ARBA" id="ARBA00022741"/>
    </source>
</evidence>
<gene>
    <name evidence="7" type="ORF">HSCHL_1155</name>
    <name evidence="5" type="ORF">KM312_12675</name>
    <name evidence="6" type="ORF">SA87_10005</name>
</gene>
<evidence type="ECO:0000313" key="7">
    <source>
        <dbReference type="EMBL" id="PTQ51818.1"/>
    </source>
</evidence>
<keyword evidence="8" id="KW-1185">Reference proteome</keyword>
<dbReference type="GO" id="GO:0016887">
    <property type="term" value="F:ATP hydrolysis activity"/>
    <property type="evidence" value="ECO:0007669"/>
    <property type="project" value="InterPro"/>
</dbReference>
<evidence type="ECO:0000313" key="8">
    <source>
        <dbReference type="Proteomes" id="UP000243024"/>
    </source>
</evidence>
<dbReference type="InterPro" id="IPR027417">
    <property type="entry name" value="P-loop_NTPase"/>
</dbReference>
<sequence length="220" mass="24632">MLLLRVKKRWPGFDLAIELSFDREVTVLFGPSGSGKSTILNMIAGLVTPDEGEIRFGETVFYATGRRPMPPERRGVGYVFQDYALFPHMTVAKNIAYGMPRGKTLDDPKTRRLIAIAGIDRLLGRYPGDLSGGEKQRVAFVRALASEPKLILLDEPFSSLDQDVKNAVREAFQALLAEEPVPAIIVTHDHEEAERLADRIVYIRAGRVLDEKRMRVATPR</sequence>
<keyword evidence="1" id="KW-0813">Transport</keyword>
<evidence type="ECO:0000313" key="9">
    <source>
        <dbReference type="Proteomes" id="UP000244180"/>
    </source>
</evidence>
<dbReference type="EMBL" id="JXBB01000019">
    <property type="protein sequence ID" value="OAR04346.1"/>
    <property type="molecule type" value="Genomic_DNA"/>
</dbReference>
<dbReference type="InterPro" id="IPR017871">
    <property type="entry name" value="ABC_transporter-like_CS"/>
</dbReference>
<dbReference type="STRING" id="1484.SA87_10005"/>
<dbReference type="EMBL" id="PEBV01000038">
    <property type="protein sequence ID" value="PTQ51818.1"/>
    <property type="molecule type" value="Genomic_DNA"/>
</dbReference>
<dbReference type="PANTHER" id="PTHR42781">
    <property type="entry name" value="SPERMIDINE/PUTRESCINE IMPORT ATP-BINDING PROTEIN POTA"/>
    <property type="match status" value="1"/>
</dbReference>
<evidence type="ECO:0000313" key="6">
    <source>
        <dbReference type="EMBL" id="OAR04346.1"/>
    </source>
</evidence>
<evidence type="ECO:0000256" key="1">
    <source>
        <dbReference type="ARBA" id="ARBA00022448"/>
    </source>
</evidence>
<keyword evidence="3 5" id="KW-0067">ATP-binding</keyword>
<dbReference type="PANTHER" id="PTHR42781:SF4">
    <property type="entry name" value="SPERMIDINE_PUTRESCINE IMPORT ATP-BINDING PROTEIN POTA"/>
    <property type="match status" value="1"/>
</dbReference>
<dbReference type="AlphaFoldDB" id="A0A132N8W6"/>
<proteinExistence type="predicted"/>
<name>A0A132N8W6_HYDSH</name>
<dbReference type="PROSITE" id="PS00211">
    <property type="entry name" value="ABC_TRANSPORTER_1"/>
    <property type="match status" value="1"/>
</dbReference>
<dbReference type="OrthoDB" id="9802264at2"/>
<reference evidence="7 9" key="2">
    <citation type="submission" date="2017-08" db="EMBL/GenBank/DDBJ databases">
        <title>Burning lignite coal seam in the remote Altai Mountains harbors a hydrogen-driven thermophilic microbial community.</title>
        <authorList>
            <person name="Kadnikov V.V."/>
            <person name="Mardanov A.V."/>
            <person name="Ivasenko D."/>
            <person name="Beletsky A.V."/>
            <person name="Karnachuk O.V."/>
            <person name="Ravin N.V."/>
        </authorList>
    </citation>
    <scope>NUCLEOTIDE SEQUENCE [LARGE SCALE GENOMIC DNA]</scope>
    <source>
        <strain evidence="7">AL33</strain>
    </source>
</reference>
<dbReference type="Proteomes" id="UP000243024">
    <property type="component" value="Unassembled WGS sequence"/>
</dbReference>
<organism evidence="6 8">
    <name type="scientific">Hydrogenibacillus schlegelii</name>
    <name type="common">Bacillus schlegelii</name>
    <dbReference type="NCBI Taxonomy" id="1484"/>
    <lineage>
        <taxon>Bacteria</taxon>
        <taxon>Bacillati</taxon>
        <taxon>Bacillota</taxon>
        <taxon>Bacilli</taxon>
        <taxon>Bacillales</taxon>
        <taxon>Bacillales Family X. Incertae Sedis</taxon>
        <taxon>Hydrogenibacillus</taxon>
    </lineage>
</organism>
<accession>A0A132N8W6</accession>
<reference evidence="6 8" key="1">
    <citation type="submission" date="2015-09" db="EMBL/GenBank/DDBJ databases">
        <title>Draft genome sequence of Hydrogenibacillus schlegelii DSM 2000.</title>
        <authorList>
            <person name="Hemp J."/>
        </authorList>
    </citation>
    <scope>NUCLEOTIDE SEQUENCE [LARGE SCALE GENOMIC DNA]</scope>
    <source>
        <strain evidence="6 8">MA 48</strain>
    </source>
</reference>
<evidence type="ECO:0000256" key="3">
    <source>
        <dbReference type="ARBA" id="ARBA00022840"/>
    </source>
</evidence>
<protein>
    <submittedName>
        <fullName evidence="5">ATP-binding cassette domain-containing protein</fullName>
    </submittedName>
    <submittedName>
        <fullName evidence="7">Ferric iron ABC transporter, ATP-binding protein</fullName>
    </submittedName>
</protein>